<feature type="region of interest" description="Disordered" evidence="1">
    <location>
        <begin position="1"/>
        <end position="28"/>
    </location>
</feature>
<dbReference type="PANTHER" id="PTHR38590:SF1">
    <property type="entry name" value="BLL0828 PROTEIN"/>
    <property type="match status" value="1"/>
</dbReference>
<dbReference type="SUPFAM" id="SSF52980">
    <property type="entry name" value="Restriction endonuclease-like"/>
    <property type="match status" value="1"/>
</dbReference>
<gene>
    <name evidence="3" type="ORF">N8A98_23105</name>
</gene>
<organism evidence="3 4">
    <name type="scientific">Devosia neptuniae</name>
    <dbReference type="NCBI Taxonomy" id="191302"/>
    <lineage>
        <taxon>Bacteria</taxon>
        <taxon>Pseudomonadati</taxon>
        <taxon>Pseudomonadota</taxon>
        <taxon>Alphaproteobacteria</taxon>
        <taxon>Hyphomicrobiales</taxon>
        <taxon>Devosiaceae</taxon>
        <taxon>Devosia</taxon>
    </lineage>
</organism>
<keyword evidence="4" id="KW-1185">Reference proteome</keyword>
<dbReference type="Gene3D" id="3.40.960.10">
    <property type="entry name" value="VSR Endonuclease"/>
    <property type="match status" value="1"/>
</dbReference>
<accession>A0ABY6CCT8</accession>
<evidence type="ECO:0000313" key="4">
    <source>
        <dbReference type="Proteomes" id="UP001061862"/>
    </source>
</evidence>
<dbReference type="InterPro" id="IPR011335">
    <property type="entry name" value="Restrct_endonuc-II-like"/>
</dbReference>
<reference evidence="3 4" key="1">
    <citation type="submission" date="2022-09" db="EMBL/GenBank/DDBJ databases">
        <title>Interaction between co-microsymbionts with complementary sets of symbiotic genes in legume-rhizobium systems.</title>
        <authorList>
            <person name="Safronova V."/>
            <person name="Sazanova A."/>
            <person name="Afonin A."/>
            <person name="Chirak E."/>
        </authorList>
    </citation>
    <scope>NUCLEOTIDE SEQUENCE [LARGE SCALE GENOMIC DNA]</scope>
    <source>
        <strain evidence="3 4">A18/4-1</strain>
    </source>
</reference>
<dbReference type="InterPro" id="IPR047216">
    <property type="entry name" value="Endonuclease_DUF559_bact"/>
</dbReference>
<sequence length="171" mass="19166">MGEQEVKAPSSGPAGHLLPRGEKEGSDVAASSIFPSPLVGEGAQRADEGAFARGTQRLIKFAKQMRRKPTEAEAKMWVLLRNRRFAQFKFRRQVPMGPYIADFLCFAPKLIVELDGSQHADNVRDQARDAELRRRGFHILRIWNNDILAHPDAVLEAVWAALHEETSHASQ</sequence>
<proteinExistence type="predicted"/>
<protein>
    <submittedName>
        <fullName evidence="3">DUF559 domain-containing protein</fullName>
    </submittedName>
</protein>
<evidence type="ECO:0000256" key="1">
    <source>
        <dbReference type="SAM" id="MobiDB-lite"/>
    </source>
</evidence>
<dbReference type="InterPro" id="IPR007569">
    <property type="entry name" value="DUF559"/>
</dbReference>
<dbReference type="RefSeq" id="WP_262168837.1">
    <property type="nucleotide sequence ID" value="NZ_CP104965.1"/>
</dbReference>
<dbReference type="CDD" id="cd01038">
    <property type="entry name" value="Endonuclease_DUF559"/>
    <property type="match status" value="1"/>
</dbReference>
<dbReference type="PANTHER" id="PTHR38590">
    <property type="entry name" value="BLL0828 PROTEIN"/>
    <property type="match status" value="1"/>
</dbReference>
<evidence type="ECO:0000313" key="3">
    <source>
        <dbReference type="EMBL" id="UXN70055.1"/>
    </source>
</evidence>
<dbReference type="EMBL" id="CP104965">
    <property type="protein sequence ID" value="UXN70055.1"/>
    <property type="molecule type" value="Genomic_DNA"/>
</dbReference>
<feature type="domain" description="DUF559" evidence="2">
    <location>
        <begin position="58"/>
        <end position="162"/>
    </location>
</feature>
<dbReference type="Proteomes" id="UP001061862">
    <property type="component" value="Chromosome"/>
</dbReference>
<evidence type="ECO:0000259" key="2">
    <source>
        <dbReference type="Pfam" id="PF04480"/>
    </source>
</evidence>
<name>A0ABY6CCT8_9HYPH</name>
<dbReference type="Pfam" id="PF04480">
    <property type="entry name" value="DUF559"/>
    <property type="match status" value="1"/>
</dbReference>